<name>A0ABS9BKX1_9BACT</name>
<gene>
    <name evidence="1" type="ORF">L0U88_14420</name>
</gene>
<dbReference type="RefSeq" id="WP_234866778.1">
    <property type="nucleotide sequence ID" value="NZ_JAKEVY010000003.1"/>
</dbReference>
<dbReference type="EMBL" id="JAKEVY010000003">
    <property type="protein sequence ID" value="MCF1715830.1"/>
    <property type="molecule type" value="Genomic_DNA"/>
</dbReference>
<sequence>MRKLCLALLTTTLFFTACQKVNQQQELTGEAIVTVKAIDALCGSVIFEIQEDSLKKYGEQNFTYKGKKYNGVFSSQLLCSEFANTNLYPNNDGNFEPSSFKVLISKNPPTYNCENATCLAILTNMPETFYFIHPIR</sequence>
<evidence type="ECO:0000313" key="1">
    <source>
        <dbReference type="EMBL" id="MCF1715830.1"/>
    </source>
</evidence>
<evidence type="ECO:0000313" key="2">
    <source>
        <dbReference type="Proteomes" id="UP001200145"/>
    </source>
</evidence>
<evidence type="ECO:0008006" key="3">
    <source>
        <dbReference type="Google" id="ProtNLM"/>
    </source>
</evidence>
<dbReference type="Proteomes" id="UP001200145">
    <property type="component" value="Unassembled WGS sequence"/>
</dbReference>
<protein>
    <recommendedName>
        <fullName evidence="3">Lipoprotein</fullName>
    </recommendedName>
</protein>
<keyword evidence="2" id="KW-1185">Reference proteome</keyword>
<comment type="caution">
    <text evidence="1">The sequence shown here is derived from an EMBL/GenBank/DDBJ whole genome shotgun (WGS) entry which is preliminary data.</text>
</comment>
<proteinExistence type="predicted"/>
<accession>A0ABS9BKX1</accession>
<organism evidence="1 2">
    <name type="scientific">Flavihumibacter fluminis</name>
    <dbReference type="NCBI Taxonomy" id="2909236"/>
    <lineage>
        <taxon>Bacteria</taxon>
        <taxon>Pseudomonadati</taxon>
        <taxon>Bacteroidota</taxon>
        <taxon>Chitinophagia</taxon>
        <taxon>Chitinophagales</taxon>
        <taxon>Chitinophagaceae</taxon>
        <taxon>Flavihumibacter</taxon>
    </lineage>
</organism>
<dbReference type="PROSITE" id="PS51257">
    <property type="entry name" value="PROKAR_LIPOPROTEIN"/>
    <property type="match status" value="1"/>
</dbReference>
<reference evidence="1 2" key="1">
    <citation type="submission" date="2022-01" db="EMBL/GenBank/DDBJ databases">
        <title>Flavihumibacter sp. nov., isolated from sediment of a river.</title>
        <authorList>
            <person name="Liu H."/>
        </authorList>
    </citation>
    <scope>NUCLEOTIDE SEQUENCE [LARGE SCALE GENOMIC DNA]</scope>
    <source>
        <strain evidence="1 2">RY-1</strain>
    </source>
</reference>